<dbReference type="SUPFAM" id="SSF51161">
    <property type="entry name" value="Trimeric LpxA-like enzymes"/>
    <property type="match status" value="1"/>
</dbReference>
<dbReference type="InterPro" id="IPR001451">
    <property type="entry name" value="Hexapep"/>
</dbReference>
<reference evidence="1" key="1">
    <citation type="journal article" date="2015" name="Nature">
        <title>Complex archaea that bridge the gap between prokaryotes and eukaryotes.</title>
        <authorList>
            <person name="Spang A."/>
            <person name="Saw J.H."/>
            <person name="Jorgensen S.L."/>
            <person name="Zaremba-Niedzwiedzka K."/>
            <person name="Martijn J."/>
            <person name="Lind A.E."/>
            <person name="van Eijk R."/>
            <person name="Schleper C."/>
            <person name="Guy L."/>
            <person name="Ettema T.J."/>
        </authorList>
    </citation>
    <scope>NUCLEOTIDE SEQUENCE</scope>
</reference>
<evidence type="ECO:0008006" key="2">
    <source>
        <dbReference type="Google" id="ProtNLM"/>
    </source>
</evidence>
<dbReference type="CDD" id="cd03358">
    <property type="entry name" value="LbH_WxcM_N_like"/>
    <property type="match status" value="1"/>
</dbReference>
<name>A0A0F9UWN8_9ZZZZ</name>
<comment type="caution">
    <text evidence="1">The sequence shown here is derived from an EMBL/GenBank/DDBJ whole genome shotgun (WGS) entry which is preliminary data.</text>
</comment>
<evidence type="ECO:0000313" key="1">
    <source>
        <dbReference type="EMBL" id="KKN65606.1"/>
    </source>
</evidence>
<proteinExistence type="predicted"/>
<gene>
    <name evidence="1" type="ORF">LCGC14_0480180</name>
</gene>
<dbReference type="Pfam" id="PF00132">
    <property type="entry name" value="Hexapep"/>
    <property type="match status" value="1"/>
</dbReference>
<organism evidence="1">
    <name type="scientific">marine sediment metagenome</name>
    <dbReference type="NCBI Taxonomy" id="412755"/>
    <lineage>
        <taxon>unclassified sequences</taxon>
        <taxon>metagenomes</taxon>
        <taxon>ecological metagenomes</taxon>
    </lineage>
</organism>
<accession>A0A0F9UWN8</accession>
<dbReference type="Pfam" id="PF14602">
    <property type="entry name" value="Hexapep_2"/>
    <property type="match status" value="1"/>
</dbReference>
<dbReference type="InterPro" id="IPR050179">
    <property type="entry name" value="Trans_hexapeptide_repeat"/>
</dbReference>
<dbReference type="EMBL" id="LAZR01000520">
    <property type="protein sequence ID" value="KKN65606.1"/>
    <property type="molecule type" value="Genomic_DNA"/>
</dbReference>
<dbReference type="AlphaFoldDB" id="A0A0F9UWN8"/>
<protein>
    <recommendedName>
        <fullName evidence="2">N-acetyltransferase</fullName>
    </recommendedName>
</protein>
<dbReference type="PANTHER" id="PTHR43300">
    <property type="entry name" value="ACETYLTRANSFERASE"/>
    <property type="match status" value="1"/>
</dbReference>
<dbReference type="Gene3D" id="2.160.10.10">
    <property type="entry name" value="Hexapeptide repeat proteins"/>
    <property type="match status" value="1"/>
</dbReference>
<dbReference type="InterPro" id="IPR011004">
    <property type="entry name" value="Trimer_LpxA-like_sf"/>
</dbReference>
<dbReference type="PANTHER" id="PTHR43300:SF4">
    <property type="entry name" value="ACYL-[ACYL-CARRIER-PROTEIN]--UDP-N-ACETYLGLUCOSAMINE O-ACYLTRANSFERASE"/>
    <property type="match status" value="1"/>
</dbReference>
<sequence>MIDQTAFVHDSAYVDTGAHVGSNSKIWHFCHILPGTRVGRSCVLGQNVMAGPNVAIGDGCKIQNNVAIYKGVTLEADVFCGPSCVFTNVLTPRAHVERKDEFHKTLVKRGATIGANATIVCGNTLGEYCMVAAGAVVASDVPDYALMVGVPARRIGWVSRSGDRLDASLVCPRTAEIYVEENGFLRIIEGISNELY</sequence>